<dbReference type="SMART" id="SM00271">
    <property type="entry name" value="DnaJ"/>
    <property type="match status" value="1"/>
</dbReference>
<dbReference type="Pfam" id="PF00226">
    <property type="entry name" value="DnaJ"/>
    <property type="match status" value="1"/>
</dbReference>
<dbReference type="PANTHER" id="PTHR34475">
    <property type="match status" value="1"/>
</dbReference>
<proteinExistence type="predicted"/>
<dbReference type="SMART" id="SM00530">
    <property type="entry name" value="HTH_XRE"/>
    <property type="match status" value="1"/>
</dbReference>
<feature type="domain" description="HTH cro/C1-type" evidence="3">
    <location>
        <begin position="533"/>
        <end position="567"/>
    </location>
</feature>
<dbReference type="PROSITE" id="PS50076">
    <property type="entry name" value="DNAJ_2"/>
    <property type="match status" value="1"/>
</dbReference>
<feature type="compositionally biased region" description="Low complexity" evidence="1">
    <location>
        <begin position="409"/>
        <end position="441"/>
    </location>
</feature>
<dbReference type="InterPro" id="IPR001623">
    <property type="entry name" value="DnaJ_domain"/>
</dbReference>
<evidence type="ECO:0000259" key="2">
    <source>
        <dbReference type="PROSITE" id="PS50076"/>
    </source>
</evidence>
<dbReference type="Gene3D" id="1.10.260.40">
    <property type="entry name" value="lambda repressor-like DNA-binding domains"/>
    <property type="match status" value="1"/>
</dbReference>
<dbReference type="EMBL" id="CP017174">
    <property type="protein sequence ID" value="QDE68436.1"/>
    <property type="molecule type" value="Genomic_DNA"/>
</dbReference>
<dbReference type="Gene3D" id="1.10.287.110">
    <property type="entry name" value="DnaJ domain"/>
    <property type="match status" value="1"/>
</dbReference>
<feature type="domain" description="J" evidence="2">
    <location>
        <begin position="8"/>
        <end position="78"/>
    </location>
</feature>
<protein>
    <submittedName>
        <fullName evidence="4">Molecular chaperone DnaJ</fullName>
    </submittedName>
</protein>
<organism evidence="4 5">
    <name type="scientific">Myxococcus xanthus</name>
    <dbReference type="NCBI Taxonomy" id="34"/>
    <lineage>
        <taxon>Bacteria</taxon>
        <taxon>Pseudomonadati</taxon>
        <taxon>Myxococcota</taxon>
        <taxon>Myxococcia</taxon>
        <taxon>Myxococcales</taxon>
        <taxon>Cystobacterineae</taxon>
        <taxon>Myxococcaceae</taxon>
        <taxon>Myxococcus</taxon>
    </lineage>
</organism>
<feature type="region of interest" description="Disordered" evidence="1">
    <location>
        <begin position="124"/>
        <end position="178"/>
    </location>
</feature>
<dbReference type="Proteomes" id="UP000320179">
    <property type="component" value="Chromosome"/>
</dbReference>
<dbReference type="CDD" id="cd00093">
    <property type="entry name" value="HTH_XRE"/>
    <property type="match status" value="1"/>
</dbReference>
<dbReference type="GO" id="GO:0003677">
    <property type="term" value="F:DNA binding"/>
    <property type="evidence" value="ECO:0007669"/>
    <property type="project" value="InterPro"/>
</dbReference>
<dbReference type="PROSITE" id="PS50943">
    <property type="entry name" value="HTH_CROC1"/>
    <property type="match status" value="1"/>
</dbReference>
<dbReference type="InterPro" id="IPR010982">
    <property type="entry name" value="Lambda_DNA-bd_dom_sf"/>
</dbReference>
<dbReference type="RefSeq" id="WP_140798349.1">
    <property type="nucleotide sequence ID" value="NZ_CP017173.1"/>
</dbReference>
<evidence type="ECO:0000313" key="5">
    <source>
        <dbReference type="Proteomes" id="UP000320179"/>
    </source>
</evidence>
<reference evidence="4 5" key="1">
    <citation type="journal article" date="2019" name="Science">
        <title>Social genes are selection hotspots in kin groups of a soil microbe.</title>
        <authorList>
            <person name="Wielgoss S."/>
            <person name="Wolfensberger R."/>
            <person name="Sun L."/>
            <person name="Fiegna F."/>
            <person name="Velicer G.J."/>
        </authorList>
    </citation>
    <scope>NUCLEOTIDE SEQUENCE [LARGE SCALE GENOMIC DNA]</scope>
    <source>
        <strain evidence="4 5">MC3.5.9c15</strain>
    </source>
</reference>
<dbReference type="Pfam" id="PF13413">
    <property type="entry name" value="HTH_25"/>
    <property type="match status" value="1"/>
</dbReference>
<name>A0AAE6KSN9_MYXXA</name>
<feature type="region of interest" description="Disordered" evidence="1">
    <location>
        <begin position="215"/>
        <end position="247"/>
    </location>
</feature>
<gene>
    <name evidence="4" type="ORF">BHS09_16400</name>
</gene>
<dbReference type="AlphaFoldDB" id="A0AAE6KSN9"/>
<dbReference type="InterPro" id="IPR050400">
    <property type="entry name" value="Bact_Cytoskel_RodZ"/>
</dbReference>
<feature type="compositionally biased region" description="Low complexity" evidence="1">
    <location>
        <begin position="268"/>
        <end position="285"/>
    </location>
</feature>
<sequence>MKPFEQQTYYEILEVPVTAPMEEIRAAYERLMELYSPDSIAVYALVDEGQVDGLRTRMAEALEILSDEELRAEYDKDLGLPARRLMDAVSTGGEVAHAEAPVEKRAEPELVGVAASGAEDQTGGLLTQVPETGTNGRPGAVRDVPVEDSETAMTGRDGEGEAAANATEPRVEPVPASSGQADFRASFFRGFSFAYVSSSLQDTQRLGSAVDVPASSIQPQVSGGGTGTMAASAESQREASGAVPAASVGETAVTQGAAAVAPGTVPASEAASVSPSAPSVTGSAPIPATSPQVNVSVPASGSDASVTASAAVPTPATAATVSAPASVSDAQVTASAVPPPASGAAVSAPASVSDAPATASAVAPTPASAAPVSAPASESSATVIAPAAPASGPAAASVPTQSATVSAVAAPSPSAPATAAPGAPTSEASAEPLPPVLASASPVPPAPQAPEADSTALVPVRPSPASAAPSEPGRAGARPGRPLEDAPQIAQDSAIATAEAALAQVSQAASRAREPRPRVPDIPSDAEFNGELLRQVREARGMTLQQVADRTRITRMHLENVEADRYNLLPPSVYLRGILMSLARELGLDPLRVSKSYLALSSEKSGRK</sequence>
<accession>A0AAE6KSN9</accession>
<dbReference type="CDD" id="cd06257">
    <property type="entry name" value="DnaJ"/>
    <property type="match status" value="1"/>
</dbReference>
<feature type="region of interest" description="Disordered" evidence="1">
    <location>
        <begin position="409"/>
        <end position="488"/>
    </location>
</feature>
<dbReference type="SUPFAM" id="SSF46565">
    <property type="entry name" value="Chaperone J-domain"/>
    <property type="match status" value="1"/>
</dbReference>
<feature type="compositionally biased region" description="Low complexity" evidence="1">
    <location>
        <begin position="449"/>
        <end position="480"/>
    </location>
</feature>
<dbReference type="InterPro" id="IPR036869">
    <property type="entry name" value="J_dom_sf"/>
</dbReference>
<evidence type="ECO:0000313" key="4">
    <source>
        <dbReference type="EMBL" id="QDE68436.1"/>
    </source>
</evidence>
<dbReference type="PANTHER" id="PTHR34475:SF1">
    <property type="entry name" value="CYTOSKELETON PROTEIN RODZ"/>
    <property type="match status" value="1"/>
</dbReference>
<feature type="region of interest" description="Disordered" evidence="1">
    <location>
        <begin position="268"/>
        <end position="301"/>
    </location>
</feature>
<evidence type="ECO:0000259" key="3">
    <source>
        <dbReference type="PROSITE" id="PS50943"/>
    </source>
</evidence>
<dbReference type="SUPFAM" id="SSF47413">
    <property type="entry name" value="lambda repressor-like DNA-binding domains"/>
    <property type="match status" value="1"/>
</dbReference>
<feature type="region of interest" description="Disordered" evidence="1">
    <location>
        <begin position="506"/>
        <end position="525"/>
    </location>
</feature>
<evidence type="ECO:0000256" key="1">
    <source>
        <dbReference type="SAM" id="MobiDB-lite"/>
    </source>
</evidence>
<dbReference type="InterPro" id="IPR001387">
    <property type="entry name" value="Cro/C1-type_HTH"/>
</dbReference>